<evidence type="ECO:0000256" key="13">
    <source>
        <dbReference type="SAM" id="Phobius"/>
    </source>
</evidence>
<dbReference type="Pfam" id="PF02322">
    <property type="entry name" value="Cyt_bd_oxida_II"/>
    <property type="match status" value="1"/>
</dbReference>
<proteinExistence type="inferred from homology"/>
<dbReference type="EMBL" id="JACBZT010000001">
    <property type="protein sequence ID" value="NYJ08261.1"/>
    <property type="molecule type" value="Genomic_DNA"/>
</dbReference>
<evidence type="ECO:0000256" key="11">
    <source>
        <dbReference type="ARBA" id="ARBA00023136"/>
    </source>
</evidence>
<evidence type="ECO:0000256" key="2">
    <source>
        <dbReference type="ARBA" id="ARBA00007543"/>
    </source>
</evidence>
<evidence type="ECO:0000313" key="15">
    <source>
        <dbReference type="Proteomes" id="UP000541969"/>
    </source>
</evidence>
<dbReference type="InterPro" id="IPR003317">
    <property type="entry name" value="Cyt-d_oxidase_su2"/>
</dbReference>
<feature type="transmembrane region" description="Helical" evidence="13">
    <location>
        <begin position="249"/>
        <end position="271"/>
    </location>
</feature>
<accession>A0A853CM53</accession>
<dbReference type="PANTHER" id="PTHR43141">
    <property type="entry name" value="CYTOCHROME BD2 SUBUNIT II"/>
    <property type="match status" value="1"/>
</dbReference>
<dbReference type="GO" id="GO:0046872">
    <property type="term" value="F:metal ion binding"/>
    <property type="evidence" value="ECO:0007669"/>
    <property type="project" value="UniProtKB-KW"/>
</dbReference>
<comment type="similarity">
    <text evidence="2">Belongs to the cytochrome ubiquinol oxidase subunit 2 family.</text>
</comment>
<feature type="transmembrane region" description="Helical" evidence="13">
    <location>
        <begin position="115"/>
        <end position="140"/>
    </location>
</feature>
<dbReference type="GO" id="GO:0070069">
    <property type="term" value="C:cytochrome complex"/>
    <property type="evidence" value="ECO:0007669"/>
    <property type="project" value="TreeGrafter"/>
</dbReference>
<dbReference type="AlphaFoldDB" id="A0A853CM53"/>
<keyword evidence="4" id="KW-1003">Cell membrane</keyword>
<feature type="region of interest" description="Disordered" evidence="12">
    <location>
        <begin position="332"/>
        <end position="363"/>
    </location>
</feature>
<dbReference type="EC" id="1.10.3.-" evidence="14"/>
<keyword evidence="8" id="KW-0249">Electron transport</keyword>
<comment type="caution">
    <text evidence="14">The sequence shown here is derived from an EMBL/GenBank/DDBJ whole genome shotgun (WGS) entry which is preliminary data.</text>
</comment>
<keyword evidence="10" id="KW-0408">Iron</keyword>
<comment type="subcellular location">
    <subcellularLocation>
        <location evidence="1">Cell membrane</location>
        <topology evidence="1">Multi-pass membrane protein</topology>
    </subcellularLocation>
</comment>
<feature type="compositionally biased region" description="Basic and acidic residues" evidence="12">
    <location>
        <begin position="351"/>
        <end position="363"/>
    </location>
</feature>
<evidence type="ECO:0000256" key="1">
    <source>
        <dbReference type="ARBA" id="ARBA00004651"/>
    </source>
</evidence>
<evidence type="ECO:0000256" key="6">
    <source>
        <dbReference type="ARBA" id="ARBA00022692"/>
    </source>
</evidence>
<keyword evidence="5" id="KW-0349">Heme</keyword>
<dbReference type="Proteomes" id="UP000541969">
    <property type="component" value="Unassembled WGS sequence"/>
</dbReference>
<evidence type="ECO:0000256" key="3">
    <source>
        <dbReference type="ARBA" id="ARBA00022448"/>
    </source>
</evidence>
<feature type="transmembrane region" description="Helical" evidence="13">
    <location>
        <begin position="160"/>
        <end position="186"/>
    </location>
</feature>
<feature type="transmembrane region" description="Helical" evidence="13">
    <location>
        <begin position="291"/>
        <end position="313"/>
    </location>
</feature>
<protein>
    <submittedName>
        <fullName evidence="14">Cytochrome d ubiquinol oxidase subunit II</fullName>
        <ecNumber evidence="14">1.10.3.-</ecNumber>
    </submittedName>
</protein>
<keyword evidence="11 13" id="KW-0472">Membrane</keyword>
<dbReference type="GO" id="GO:0016682">
    <property type="term" value="F:oxidoreductase activity, acting on diphenols and related substances as donors, oxygen as acceptor"/>
    <property type="evidence" value="ECO:0007669"/>
    <property type="project" value="TreeGrafter"/>
</dbReference>
<keyword evidence="14" id="KW-0560">Oxidoreductase</keyword>
<evidence type="ECO:0000256" key="7">
    <source>
        <dbReference type="ARBA" id="ARBA00022723"/>
    </source>
</evidence>
<evidence type="ECO:0000256" key="4">
    <source>
        <dbReference type="ARBA" id="ARBA00022475"/>
    </source>
</evidence>
<organism evidence="14 15">
    <name type="scientific">Petropleomorpha daqingensis</name>
    <dbReference type="NCBI Taxonomy" id="2026353"/>
    <lineage>
        <taxon>Bacteria</taxon>
        <taxon>Bacillati</taxon>
        <taxon>Actinomycetota</taxon>
        <taxon>Actinomycetes</taxon>
        <taxon>Geodermatophilales</taxon>
        <taxon>Geodermatophilaceae</taxon>
        <taxon>Petropleomorpha</taxon>
    </lineage>
</organism>
<sequence>MTLAEVWFVLIAVLWVGFLVLEGFDFGVGALHGVLGRDEAGRETALGTIAPVWDGNEVWLVVAGAGMFAAFPGWYATMFSAMYLALILLLVALILRGVAIVLRGKQEGPGWRRRWSAALIAGSVLAPLLIGIALGNLLRGLPIGSDQEFTGSFWDLLQPYALYTGLTVVVLCLLHAAAFVGLKTVGPVHDRADRTGRMLGPLAAAVVVGFAAWTLATASPGAGGWIVALVAVAAVLVAAVAIGRGRDGLAFGATAVTTAAVVGSIFVNLYPRVMVSTTGPADDLTIQNTSSAHYSLTVMTWVAGVLLPVVLIYQGWTYHVFRRRLGAPVAATPTAQIPSPRPAAEQPAGKHRTDPGRTHARDH</sequence>
<evidence type="ECO:0000256" key="8">
    <source>
        <dbReference type="ARBA" id="ARBA00022982"/>
    </source>
</evidence>
<keyword evidence="3" id="KW-0813">Transport</keyword>
<keyword evidence="15" id="KW-1185">Reference proteome</keyword>
<dbReference type="PIRSF" id="PIRSF000267">
    <property type="entry name" value="Cyt_oxidse_sub2"/>
    <property type="match status" value="1"/>
</dbReference>
<dbReference type="PANTHER" id="PTHR43141:SF5">
    <property type="entry name" value="CYTOCHROME BD-I UBIQUINOL OXIDASE SUBUNIT 2"/>
    <property type="match status" value="1"/>
</dbReference>
<dbReference type="NCBIfam" id="TIGR00203">
    <property type="entry name" value="cydB"/>
    <property type="match status" value="1"/>
</dbReference>
<gene>
    <name evidence="14" type="ORF">GGQ55_004539</name>
</gene>
<name>A0A853CM53_9ACTN</name>
<evidence type="ECO:0000256" key="9">
    <source>
        <dbReference type="ARBA" id="ARBA00022989"/>
    </source>
</evidence>
<keyword evidence="7" id="KW-0479">Metal-binding</keyword>
<feature type="transmembrane region" description="Helical" evidence="13">
    <location>
        <begin position="6"/>
        <end position="35"/>
    </location>
</feature>
<evidence type="ECO:0000313" key="14">
    <source>
        <dbReference type="EMBL" id="NYJ08261.1"/>
    </source>
</evidence>
<evidence type="ECO:0000256" key="12">
    <source>
        <dbReference type="SAM" id="MobiDB-lite"/>
    </source>
</evidence>
<feature type="transmembrane region" description="Helical" evidence="13">
    <location>
        <begin position="222"/>
        <end position="242"/>
    </location>
</feature>
<evidence type="ECO:0000256" key="5">
    <source>
        <dbReference type="ARBA" id="ARBA00022617"/>
    </source>
</evidence>
<dbReference type="GO" id="GO:0009055">
    <property type="term" value="F:electron transfer activity"/>
    <property type="evidence" value="ECO:0007669"/>
    <property type="project" value="TreeGrafter"/>
</dbReference>
<evidence type="ECO:0000256" key="10">
    <source>
        <dbReference type="ARBA" id="ARBA00023004"/>
    </source>
</evidence>
<dbReference type="RefSeq" id="WP_179720701.1">
    <property type="nucleotide sequence ID" value="NZ_JACBZT010000001.1"/>
</dbReference>
<feature type="transmembrane region" description="Helical" evidence="13">
    <location>
        <begin position="198"/>
        <end position="216"/>
    </location>
</feature>
<feature type="transmembrane region" description="Helical" evidence="13">
    <location>
        <begin position="81"/>
        <end position="103"/>
    </location>
</feature>
<keyword evidence="9 13" id="KW-1133">Transmembrane helix</keyword>
<keyword evidence="6 13" id="KW-0812">Transmembrane</keyword>
<reference evidence="14 15" key="1">
    <citation type="submission" date="2020-07" db="EMBL/GenBank/DDBJ databases">
        <title>Sequencing the genomes of 1000 actinobacteria strains.</title>
        <authorList>
            <person name="Klenk H.-P."/>
        </authorList>
    </citation>
    <scope>NUCLEOTIDE SEQUENCE [LARGE SCALE GENOMIC DNA]</scope>
    <source>
        <strain evidence="14 15">DSM 104001</strain>
    </source>
</reference>
<dbReference type="GO" id="GO:0005886">
    <property type="term" value="C:plasma membrane"/>
    <property type="evidence" value="ECO:0007669"/>
    <property type="project" value="UniProtKB-SubCell"/>
</dbReference>
<dbReference type="GO" id="GO:0019646">
    <property type="term" value="P:aerobic electron transport chain"/>
    <property type="evidence" value="ECO:0007669"/>
    <property type="project" value="TreeGrafter"/>
</dbReference>